<organism evidence="2 3">
    <name type="scientific">Coprinopsis marcescibilis</name>
    <name type="common">Agaric fungus</name>
    <name type="synonym">Psathyrella marcescibilis</name>
    <dbReference type="NCBI Taxonomy" id="230819"/>
    <lineage>
        <taxon>Eukaryota</taxon>
        <taxon>Fungi</taxon>
        <taxon>Dikarya</taxon>
        <taxon>Basidiomycota</taxon>
        <taxon>Agaricomycotina</taxon>
        <taxon>Agaricomycetes</taxon>
        <taxon>Agaricomycetidae</taxon>
        <taxon>Agaricales</taxon>
        <taxon>Agaricineae</taxon>
        <taxon>Psathyrellaceae</taxon>
        <taxon>Coprinopsis</taxon>
    </lineage>
</organism>
<name>A0A5C3L0Q7_COPMA</name>
<dbReference type="SMART" id="SM00225">
    <property type="entry name" value="BTB"/>
    <property type="match status" value="1"/>
</dbReference>
<evidence type="ECO:0000259" key="1">
    <source>
        <dbReference type="PROSITE" id="PS50097"/>
    </source>
</evidence>
<dbReference type="AlphaFoldDB" id="A0A5C3L0Q7"/>
<dbReference type="PROSITE" id="PS50097">
    <property type="entry name" value="BTB"/>
    <property type="match status" value="1"/>
</dbReference>
<protein>
    <recommendedName>
        <fullName evidence="1">BTB domain-containing protein</fullName>
    </recommendedName>
</protein>
<dbReference type="OrthoDB" id="3044562at2759"/>
<dbReference type="InterPro" id="IPR000210">
    <property type="entry name" value="BTB/POZ_dom"/>
</dbReference>
<dbReference type="InterPro" id="IPR011333">
    <property type="entry name" value="SKP1/BTB/POZ_sf"/>
</dbReference>
<sequence length="359" mass="40434">MHRRAGRSIKRRRVESAPAERLWFDDGNIILQAEDKQFKVHKSFLARHSKVLAGMLSAPGSGVHNPNCRTGHAATYSSTGGTSVDNCPVVTLPDSGEDWEELLTVLYDTFRKVKSTEPYQVGTLIAMLRLGHKYEFDDCKEEALTCILEEFPHQSRMRLFDYFTVNPNYHTEGIMCGPKLITFGSEHSFFDLLNVAVELRLEPILPVLLLMAVYLPAFPATIFEGTKSISGNITTLVSPSIQQLIISAREKLQRAVGDVIYPFLLDGRTIPAPKCQSRDQCEANRLKLIQTIWVPLPSLDHAFPFGRSHKLLSEHGLCARCEEIGREYTSDGHEALWNSLPRLFGLGDWATLENFKFDL</sequence>
<dbReference type="SUPFAM" id="SSF54695">
    <property type="entry name" value="POZ domain"/>
    <property type="match status" value="1"/>
</dbReference>
<dbReference type="CDD" id="cd18186">
    <property type="entry name" value="BTB_POZ_ZBTB_KLHL-like"/>
    <property type="match status" value="1"/>
</dbReference>
<gene>
    <name evidence="2" type="ORF">FA15DRAFT_667429</name>
</gene>
<dbReference type="Gene3D" id="3.30.710.10">
    <property type="entry name" value="Potassium Channel Kv1.1, Chain A"/>
    <property type="match status" value="1"/>
</dbReference>
<evidence type="ECO:0000313" key="3">
    <source>
        <dbReference type="Proteomes" id="UP000307440"/>
    </source>
</evidence>
<reference evidence="2 3" key="1">
    <citation type="journal article" date="2019" name="Nat. Ecol. Evol.">
        <title>Megaphylogeny resolves global patterns of mushroom evolution.</title>
        <authorList>
            <person name="Varga T."/>
            <person name="Krizsan K."/>
            <person name="Foldi C."/>
            <person name="Dima B."/>
            <person name="Sanchez-Garcia M."/>
            <person name="Sanchez-Ramirez S."/>
            <person name="Szollosi G.J."/>
            <person name="Szarkandi J.G."/>
            <person name="Papp V."/>
            <person name="Albert L."/>
            <person name="Andreopoulos W."/>
            <person name="Angelini C."/>
            <person name="Antonin V."/>
            <person name="Barry K.W."/>
            <person name="Bougher N.L."/>
            <person name="Buchanan P."/>
            <person name="Buyck B."/>
            <person name="Bense V."/>
            <person name="Catcheside P."/>
            <person name="Chovatia M."/>
            <person name="Cooper J."/>
            <person name="Damon W."/>
            <person name="Desjardin D."/>
            <person name="Finy P."/>
            <person name="Geml J."/>
            <person name="Haridas S."/>
            <person name="Hughes K."/>
            <person name="Justo A."/>
            <person name="Karasinski D."/>
            <person name="Kautmanova I."/>
            <person name="Kiss B."/>
            <person name="Kocsube S."/>
            <person name="Kotiranta H."/>
            <person name="LaButti K.M."/>
            <person name="Lechner B.E."/>
            <person name="Liimatainen K."/>
            <person name="Lipzen A."/>
            <person name="Lukacs Z."/>
            <person name="Mihaltcheva S."/>
            <person name="Morgado L.N."/>
            <person name="Niskanen T."/>
            <person name="Noordeloos M.E."/>
            <person name="Ohm R.A."/>
            <person name="Ortiz-Santana B."/>
            <person name="Ovrebo C."/>
            <person name="Racz N."/>
            <person name="Riley R."/>
            <person name="Savchenko A."/>
            <person name="Shiryaev A."/>
            <person name="Soop K."/>
            <person name="Spirin V."/>
            <person name="Szebenyi C."/>
            <person name="Tomsovsky M."/>
            <person name="Tulloss R.E."/>
            <person name="Uehling J."/>
            <person name="Grigoriev I.V."/>
            <person name="Vagvolgyi C."/>
            <person name="Papp T."/>
            <person name="Martin F.M."/>
            <person name="Miettinen O."/>
            <person name="Hibbett D.S."/>
            <person name="Nagy L.G."/>
        </authorList>
    </citation>
    <scope>NUCLEOTIDE SEQUENCE [LARGE SCALE GENOMIC DNA]</scope>
    <source>
        <strain evidence="2 3">CBS 121175</strain>
    </source>
</reference>
<evidence type="ECO:0000313" key="2">
    <source>
        <dbReference type="EMBL" id="TFK26534.1"/>
    </source>
</evidence>
<dbReference type="Proteomes" id="UP000307440">
    <property type="component" value="Unassembled WGS sequence"/>
</dbReference>
<dbReference type="EMBL" id="ML210174">
    <property type="protein sequence ID" value="TFK26534.1"/>
    <property type="molecule type" value="Genomic_DNA"/>
</dbReference>
<keyword evidence="3" id="KW-1185">Reference proteome</keyword>
<feature type="domain" description="BTB" evidence="1">
    <location>
        <begin position="27"/>
        <end position="115"/>
    </location>
</feature>
<proteinExistence type="predicted"/>
<accession>A0A5C3L0Q7</accession>